<protein>
    <recommendedName>
        <fullName evidence="3">CRISPR system Cms protein Csm5</fullName>
    </recommendedName>
    <alternativeName>
        <fullName evidence="6">CRISPR type III A-associated protein Csm5</fullName>
    </alternativeName>
</protein>
<dbReference type="Proteomes" id="UP000183994">
    <property type="component" value="Unassembled WGS sequence"/>
</dbReference>
<organism evidence="9 10">
    <name type="scientific">Desulfatibacillum alkenivorans DSM 16219</name>
    <dbReference type="NCBI Taxonomy" id="1121393"/>
    <lineage>
        <taxon>Bacteria</taxon>
        <taxon>Pseudomonadati</taxon>
        <taxon>Thermodesulfobacteriota</taxon>
        <taxon>Desulfobacteria</taxon>
        <taxon>Desulfobacterales</taxon>
        <taxon>Desulfatibacillaceae</taxon>
        <taxon>Desulfatibacillum</taxon>
    </lineage>
</organism>
<name>A0A1M6QTU1_9BACT</name>
<feature type="region of interest" description="Disordered" evidence="7">
    <location>
        <begin position="369"/>
        <end position="408"/>
    </location>
</feature>
<evidence type="ECO:0000256" key="1">
    <source>
        <dbReference type="ARBA" id="ARBA00003088"/>
    </source>
</evidence>
<dbReference type="Pfam" id="PF03787">
    <property type="entry name" value="RAMPs"/>
    <property type="match status" value="1"/>
</dbReference>
<dbReference type="GO" id="GO:0003723">
    <property type="term" value="F:RNA binding"/>
    <property type="evidence" value="ECO:0007669"/>
    <property type="project" value="UniProtKB-KW"/>
</dbReference>
<dbReference type="GO" id="GO:0051607">
    <property type="term" value="P:defense response to virus"/>
    <property type="evidence" value="ECO:0007669"/>
    <property type="project" value="UniProtKB-KW"/>
</dbReference>
<dbReference type="AlphaFoldDB" id="A0A1M6QTU1"/>
<evidence type="ECO:0000256" key="4">
    <source>
        <dbReference type="ARBA" id="ARBA00022884"/>
    </source>
</evidence>
<dbReference type="PANTHER" id="PTHR38007">
    <property type="entry name" value="CRISPR SYSTEM CMS PROTEIN CSM5"/>
    <property type="match status" value="1"/>
</dbReference>
<comment type="similarity">
    <text evidence="2">Belongs to the CRISPR-associated Csm5 family.</text>
</comment>
<evidence type="ECO:0000256" key="6">
    <source>
        <dbReference type="ARBA" id="ARBA00031720"/>
    </source>
</evidence>
<feature type="domain" description="CRISPR type III-associated protein" evidence="8">
    <location>
        <begin position="12"/>
        <end position="185"/>
    </location>
</feature>
<keyword evidence="5" id="KW-0051">Antiviral defense</keyword>
<evidence type="ECO:0000313" key="10">
    <source>
        <dbReference type="Proteomes" id="UP000183994"/>
    </source>
</evidence>
<evidence type="ECO:0000256" key="3">
    <source>
        <dbReference type="ARBA" id="ARBA00016113"/>
    </source>
</evidence>
<evidence type="ECO:0000259" key="8">
    <source>
        <dbReference type="Pfam" id="PF03787"/>
    </source>
</evidence>
<gene>
    <name evidence="9" type="ORF">SAMN02745216_03137</name>
</gene>
<evidence type="ECO:0000256" key="7">
    <source>
        <dbReference type="SAM" id="MobiDB-lite"/>
    </source>
</evidence>
<evidence type="ECO:0000256" key="2">
    <source>
        <dbReference type="ARBA" id="ARBA00006680"/>
    </source>
</evidence>
<dbReference type="InterPro" id="IPR010173">
    <property type="entry name" value="CRISPR-assoc_Csm5"/>
</dbReference>
<keyword evidence="4" id="KW-0694">RNA-binding</keyword>
<accession>A0A1M6QTU1</accession>
<evidence type="ECO:0000256" key="5">
    <source>
        <dbReference type="ARBA" id="ARBA00023118"/>
    </source>
</evidence>
<dbReference type="PANTHER" id="PTHR38007:SF1">
    <property type="entry name" value="CRISPR SYSTEM CMS PROTEIN CSM5"/>
    <property type="match status" value="1"/>
</dbReference>
<dbReference type="EMBL" id="FQZU01000020">
    <property type="protein sequence ID" value="SHK23447.1"/>
    <property type="molecule type" value="Genomic_DNA"/>
</dbReference>
<dbReference type="RefSeq" id="WP_073477208.1">
    <property type="nucleotide sequence ID" value="NZ_FQZU01000020.1"/>
</dbReference>
<feature type="compositionally biased region" description="Low complexity" evidence="7">
    <location>
        <begin position="371"/>
        <end position="385"/>
    </location>
</feature>
<dbReference type="STRING" id="1121393.SAMN02745216_03137"/>
<dbReference type="OrthoDB" id="24360at2"/>
<comment type="function">
    <text evidence="1">This subunit might be involved in maturation of a crRNA intermediate to its mature form.</text>
</comment>
<reference evidence="10" key="1">
    <citation type="submission" date="2016-11" db="EMBL/GenBank/DDBJ databases">
        <authorList>
            <person name="Varghese N."/>
            <person name="Submissions S."/>
        </authorList>
    </citation>
    <scope>NUCLEOTIDE SEQUENCE [LARGE SCALE GENOMIC DNA]</scope>
    <source>
        <strain evidence="10">DSM 16219</strain>
    </source>
</reference>
<sequence>MNGLQFEKHRAEFELLTPVHIGTGEELDPFSYVIRDGSLHFIDLVKWMESYEDQETLLRMTDTDNFAALRSFVAENVSIEKAGMGSVKVESHKLLKTYEKAIKERDPKNQVLVGPMMRNFVTGQAYIPGSSVKGAIRTALANPCVGPARVRKGDRDASEKIFGRIKDDPMRWLKIPDISLGPDATVIVEPVEVSNKPDKSPTPKGHVEAAHALATGRPNKRSAVLSLAPFPLHGNTVDAQYLLDALNDFYVHKYVQEALRFYNAGPVARVGKILEPVNCIVKNLASNEAILRVGRFSHVECMTLDDVLDPITRKKNGKRMPYGTTRTLANQLYPFGWIKVRFPALPLKDKKPYPWPNNLAASENAPVQKLSAAAAPGQAGASPQAPTKTGEAAKSAMSRIPPAQVKETSRLEPLLKQLTLLKPNDKVGMDRMIDALERLSEVQDKNALGNAIIAKLKKAGMWKKHPRKLDVLSNMDD</sequence>
<dbReference type="InterPro" id="IPR005537">
    <property type="entry name" value="RAMP_III_fam"/>
</dbReference>
<evidence type="ECO:0000313" key="9">
    <source>
        <dbReference type="EMBL" id="SHK23447.1"/>
    </source>
</evidence>
<dbReference type="NCBIfam" id="TIGR01899">
    <property type="entry name" value="cas_TM1807_csm5"/>
    <property type="match status" value="1"/>
</dbReference>
<keyword evidence="10" id="KW-1185">Reference proteome</keyword>
<proteinExistence type="inferred from homology"/>